<gene>
    <name evidence="2" type="ORF">EDC56_1019</name>
</gene>
<feature type="domain" description="Limonene-1,2-epoxide hydrolase" evidence="1">
    <location>
        <begin position="12"/>
        <end position="131"/>
    </location>
</feature>
<dbReference type="Proteomes" id="UP000275394">
    <property type="component" value="Unassembled WGS sequence"/>
</dbReference>
<evidence type="ECO:0000259" key="1">
    <source>
        <dbReference type="Pfam" id="PF07858"/>
    </source>
</evidence>
<dbReference type="EMBL" id="RKHR01000003">
    <property type="protein sequence ID" value="ROS05489.1"/>
    <property type="molecule type" value="Genomic_DNA"/>
</dbReference>
<dbReference type="SUPFAM" id="SSF54427">
    <property type="entry name" value="NTF2-like"/>
    <property type="match status" value="1"/>
</dbReference>
<dbReference type="InterPro" id="IPR032710">
    <property type="entry name" value="NTF2-like_dom_sf"/>
</dbReference>
<protein>
    <submittedName>
        <fullName evidence="2">Limonene-1,2-epoxide hydrolase</fullName>
    </submittedName>
</protein>
<name>A0A3N2E1G5_9GAMM</name>
<dbReference type="InterPro" id="IPR013100">
    <property type="entry name" value="LEH"/>
</dbReference>
<reference evidence="2 3" key="1">
    <citation type="submission" date="2018-11" db="EMBL/GenBank/DDBJ databases">
        <title>Genomic Encyclopedia of Type Strains, Phase IV (KMG-IV): sequencing the most valuable type-strain genomes for metagenomic binning, comparative biology and taxonomic classification.</title>
        <authorList>
            <person name="Goeker M."/>
        </authorList>
    </citation>
    <scope>NUCLEOTIDE SEQUENCE [LARGE SCALE GENOMIC DNA]</scope>
    <source>
        <strain evidence="2 3">DSM 100316</strain>
    </source>
</reference>
<dbReference type="AlphaFoldDB" id="A0A3N2E1G5"/>
<dbReference type="Pfam" id="PF07858">
    <property type="entry name" value="LEH"/>
    <property type="match status" value="1"/>
</dbReference>
<accession>A0A3N2E1G5</accession>
<sequence length="132" mass="15404">MIDRVKAPECVENIALVKDFIAAIMRNEKAEILAFFAEQACYHNIPMEPRQGREEIWQELSIIHSLASAIDWQLHHIGSGEGGCVFTERSDRYQVRGQWVSFKVMGIFEIVDGRIMHWRDYFDLQQCMQQLS</sequence>
<organism evidence="2 3">
    <name type="scientific">Sinobacterium caligoides</name>
    <dbReference type="NCBI Taxonomy" id="933926"/>
    <lineage>
        <taxon>Bacteria</taxon>
        <taxon>Pseudomonadati</taxon>
        <taxon>Pseudomonadota</taxon>
        <taxon>Gammaproteobacteria</taxon>
        <taxon>Cellvibrionales</taxon>
        <taxon>Spongiibacteraceae</taxon>
        <taxon>Sinobacterium</taxon>
    </lineage>
</organism>
<proteinExistence type="predicted"/>
<evidence type="ECO:0000313" key="3">
    <source>
        <dbReference type="Proteomes" id="UP000275394"/>
    </source>
</evidence>
<keyword evidence="2" id="KW-0378">Hydrolase</keyword>
<evidence type="ECO:0000313" key="2">
    <source>
        <dbReference type="EMBL" id="ROS05489.1"/>
    </source>
</evidence>
<dbReference type="OrthoDB" id="9781757at2"/>
<comment type="caution">
    <text evidence="2">The sequence shown here is derived from an EMBL/GenBank/DDBJ whole genome shotgun (WGS) entry which is preliminary data.</text>
</comment>
<dbReference type="GO" id="GO:0016787">
    <property type="term" value="F:hydrolase activity"/>
    <property type="evidence" value="ECO:0007669"/>
    <property type="project" value="UniProtKB-KW"/>
</dbReference>
<dbReference type="Gene3D" id="3.10.450.50">
    <property type="match status" value="1"/>
</dbReference>
<dbReference type="RefSeq" id="WP_123711390.1">
    <property type="nucleotide sequence ID" value="NZ_RKHR01000003.1"/>
</dbReference>
<keyword evidence="3" id="KW-1185">Reference proteome</keyword>